<gene>
    <name evidence="1" type="ORF">AN396_13280</name>
</gene>
<name>A0ACC8XGY7_9FIRM</name>
<keyword evidence="2" id="KW-1185">Reference proteome</keyword>
<evidence type="ECO:0000313" key="2">
    <source>
        <dbReference type="Proteomes" id="UP000188605"/>
    </source>
</evidence>
<accession>A0ACC8XGY7</accession>
<evidence type="ECO:0000313" key="1">
    <source>
        <dbReference type="EMBL" id="ONI42766.1"/>
    </source>
</evidence>
<dbReference type="EMBL" id="LJDB01000007">
    <property type="protein sequence ID" value="ONI42766.1"/>
    <property type="molecule type" value="Genomic_DNA"/>
</dbReference>
<organism evidence="1 2">
    <name type="scientific">Candidatus Epulonipiscium fishelsonii</name>
    <dbReference type="NCBI Taxonomy" id="77094"/>
    <lineage>
        <taxon>Bacteria</taxon>
        <taxon>Bacillati</taxon>
        <taxon>Bacillota</taxon>
        <taxon>Clostridia</taxon>
        <taxon>Lachnospirales</taxon>
        <taxon>Lachnospiraceae</taxon>
        <taxon>Candidatus Epulonipiscium</taxon>
    </lineage>
</organism>
<comment type="caution">
    <text evidence="1">The sequence shown here is derived from an EMBL/GenBank/DDBJ whole genome shotgun (WGS) entry which is preliminary data.</text>
</comment>
<protein>
    <submittedName>
        <fullName evidence="1">Uncharacterized protein</fullName>
    </submittedName>
</protein>
<dbReference type="Proteomes" id="UP000188605">
    <property type="component" value="Unassembled WGS sequence"/>
</dbReference>
<reference evidence="1" key="1">
    <citation type="submission" date="2016-08" db="EMBL/GenBank/DDBJ databases">
        <authorList>
            <person name="Ngugi D.K."/>
            <person name="Miyake S."/>
            <person name="Stingl U."/>
        </authorList>
    </citation>
    <scope>NUCLEOTIDE SEQUENCE</scope>
    <source>
        <strain evidence="1">SCG-B11WGA-EpuloA1</strain>
    </source>
</reference>
<proteinExistence type="predicted"/>
<sequence length="546" mass="59704">MDTNKGIIKGAMILAIASFISRILGMIYKIPITNIIGDEGNAVYASAYNIYILIITFSAIGMPSAISKLVSERRAVGAFKEAHKVYHTALIYSTILAFCLAGILFFGAEAIAKLMNNINLTMPLKALAPTTIVVTIMAVTRGYFQGMNHMMPTAISQVTEQFFNAMFSIILAYAFIDYGIIAAATGSTLGTGVGALVGLLVLSIIYFINRKKIRHTRSSTSVYRNESGVLILKRILMTIIPIVLSTSIFSIMTNIDTMMLNYYLPSIIDQLVAQDMYSAIPVTGARYMDIRNIVDSLTGQYLGKYLTIINVPVSLILTIAMAAMPAISASMAKKDYNDIKGKIKIVLKIGFLFAVPSAIGLTIFAGPIMNLLYRNVSDGKELLIYGSVSILFIATAQLTTGVLQGMGKQNIPTKNAFIACIIKVVCNFVFLKFPVLNIYSVVHSTTICYIVYAALNINYLKNSLKIRLNWSSLILKPIYSGILMGAGSWGLFSILNWFYNIPNIWLLIVIGISAILYGIIGILTGAITKDDLESIPGGKRFIKKFL</sequence>